<dbReference type="RefSeq" id="WP_222568661.1">
    <property type="nucleotide sequence ID" value="NZ_CP098827.1"/>
</dbReference>
<dbReference type="PROSITE" id="PS50994">
    <property type="entry name" value="INTEGRASE"/>
    <property type="match status" value="1"/>
</dbReference>
<gene>
    <name evidence="3" type="ORF">NFG58_20520</name>
</gene>
<dbReference type="GO" id="GO:0015074">
    <property type="term" value="P:DNA integration"/>
    <property type="evidence" value="ECO:0007669"/>
    <property type="project" value="InterPro"/>
</dbReference>
<dbReference type="EMBL" id="CP098827">
    <property type="protein sequence ID" value="XBO70952.1"/>
    <property type="molecule type" value="Genomic_DNA"/>
</dbReference>
<dbReference type="PANTHER" id="PTHR10948">
    <property type="entry name" value="TRANSPOSASE"/>
    <property type="match status" value="1"/>
</dbReference>
<sequence length="167" mass="18200">MNGASLATGRATPWSRGHKQSGLDTLVERRSGYLLAARLPKLSAELTQKAMIQLLKPRRGAVLTITLDKGSEFADHEIVANAVTAATYFCDPYCSGQRGTNENTNGLIQQYFPKGTDFRQVTDAKLRKGVEKLNDRPRKRLGYRTPAQVFLGEYSGALNTAAAALVA</sequence>
<dbReference type="InterPro" id="IPR051917">
    <property type="entry name" value="Transposase-Integrase"/>
</dbReference>
<dbReference type="InterPro" id="IPR001584">
    <property type="entry name" value="Integrase_cat-core"/>
</dbReference>
<evidence type="ECO:0000313" key="3">
    <source>
        <dbReference type="EMBL" id="XBO70952.1"/>
    </source>
</evidence>
<dbReference type="PANTHER" id="PTHR10948:SF23">
    <property type="entry name" value="TRANSPOSASE INSI FOR INSERTION SEQUENCE ELEMENT IS30A-RELATED"/>
    <property type="match status" value="1"/>
</dbReference>
<evidence type="ECO:0000256" key="1">
    <source>
        <dbReference type="SAM" id="MobiDB-lite"/>
    </source>
</evidence>
<evidence type="ECO:0000259" key="2">
    <source>
        <dbReference type="PROSITE" id="PS50994"/>
    </source>
</evidence>
<accession>A0AAU7KH06</accession>
<dbReference type="AlphaFoldDB" id="A0AAU7KH06"/>
<dbReference type="Gene3D" id="3.30.420.10">
    <property type="entry name" value="Ribonuclease H-like superfamily/Ribonuclease H"/>
    <property type="match status" value="1"/>
</dbReference>
<feature type="domain" description="Integrase catalytic" evidence="2">
    <location>
        <begin position="1"/>
        <end position="154"/>
    </location>
</feature>
<protein>
    <submittedName>
        <fullName evidence="3">IS30 family transposase</fullName>
    </submittedName>
</protein>
<dbReference type="GO" id="GO:0005829">
    <property type="term" value="C:cytosol"/>
    <property type="evidence" value="ECO:0007669"/>
    <property type="project" value="TreeGrafter"/>
</dbReference>
<dbReference type="GO" id="GO:0032196">
    <property type="term" value="P:transposition"/>
    <property type="evidence" value="ECO:0007669"/>
    <property type="project" value="TreeGrafter"/>
</dbReference>
<proteinExistence type="predicted"/>
<feature type="region of interest" description="Disordered" evidence="1">
    <location>
        <begin position="1"/>
        <end position="21"/>
    </location>
</feature>
<dbReference type="InterPro" id="IPR036397">
    <property type="entry name" value="RNaseH_sf"/>
</dbReference>
<dbReference type="InterPro" id="IPR053392">
    <property type="entry name" value="Transposase_IS30-like"/>
</dbReference>
<dbReference type="GO" id="GO:0003676">
    <property type="term" value="F:nucleic acid binding"/>
    <property type="evidence" value="ECO:0007669"/>
    <property type="project" value="InterPro"/>
</dbReference>
<dbReference type="GO" id="GO:0004803">
    <property type="term" value="F:transposase activity"/>
    <property type="evidence" value="ECO:0007669"/>
    <property type="project" value="TreeGrafter"/>
</dbReference>
<dbReference type="NCBIfam" id="NF033563">
    <property type="entry name" value="transpos_IS30"/>
    <property type="match status" value="1"/>
</dbReference>
<name>A0AAU7KH06_9GAMM</name>
<dbReference type="InterPro" id="IPR012337">
    <property type="entry name" value="RNaseH-like_sf"/>
</dbReference>
<reference evidence="3" key="1">
    <citation type="submission" date="2022-06" db="EMBL/GenBank/DDBJ databases">
        <title>A novel DMS-producing enzyme.</title>
        <authorList>
            <person name="Zhang Y."/>
        </authorList>
    </citation>
    <scope>NUCLEOTIDE SEQUENCE</scope>
    <source>
        <strain evidence="3">RT37</strain>
    </source>
</reference>
<organism evidence="3">
    <name type="scientific">Halomonas sp. RT37</name>
    <dbReference type="NCBI Taxonomy" id="2950872"/>
    <lineage>
        <taxon>Bacteria</taxon>
        <taxon>Pseudomonadati</taxon>
        <taxon>Pseudomonadota</taxon>
        <taxon>Gammaproteobacteria</taxon>
        <taxon>Oceanospirillales</taxon>
        <taxon>Halomonadaceae</taxon>
        <taxon>Halomonas</taxon>
    </lineage>
</organism>
<dbReference type="SUPFAM" id="SSF53098">
    <property type="entry name" value="Ribonuclease H-like"/>
    <property type="match status" value="1"/>
</dbReference>